<dbReference type="HAMAP" id="MF_01283">
    <property type="entry name" value="RibBA"/>
    <property type="match status" value="1"/>
</dbReference>
<feature type="region of interest" description="DHBP synthase" evidence="20">
    <location>
        <begin position="1"/>
        <end position="217"/>
    </location>
</feature>
<evidence type="ECO:0000256" key="18">
    <source>
        <dbReference type="ARBA" id="ARBA00043932"/>
    </source>
</evidence>
<evidence type="ECO:0000256" key="17">
    <source>
        <dbReference type="ARBA" id="ARBA00023268"/>
    </source>
</evidence>
<dbReference type="GO" id="GO:0003935">
    <property type="term" value="F:GTP cyclohydrolase II activity"/>
    <property type="evidence" value="ECO:0007669"/>
    <property type="project" value="UniProtKB-UniRule"/>
</dbReference>
<evidence type="ECO:0000256" key="6">
    <source>
        <dbReference type="ARBA" id="ARBA00005520"/>
    </source>
</evidence>
<dbReference type="eggNOG" id="COG0108">
    <property type="taxonomic scope" value="Bacteria"/>
</dbReference>
<evidence type="ECO:0000256" key="11">
    <source>
        <dbReference type="ARBA" id="ARBA00022801"/>
    </source>
</evidence>
<dbReference type="SUPFAM" id="SSF142695">
    <property type="entry name" value="RibA-like"/>
    <property type="match status" value="1"/>
</dbReference>
<dbReference type="CDD" id="cd00641">
    <property type="entry name" value="GTP_cyclohydro2"/>
    <property type="match status" value="1"/>
</dbReference>
<dbReference type="GO" id="GO:0008686">
    <property type="term" value="F:3,4-dihydroxy-2-butanone-4-phosphate synthase activity"/>
    <property type="evidence" value="ECO:0007669"/>
    <property type="project" value="UniProtKB-UniRule"/>
</dbReference>
<gene>
    <name evidence="20" type="primary">ribBA</name>
    <name evidence="22" type="ORF">GEMMAAP_07950</name>
</gene>
<evidence type="ECO:0000256" key="8">
    <source>
        <dbReference type="ARBA" id="ARBA00022619"/>
    </source>
</evidence>
<keyword evidence="15 20" id="KW-0464">Manganese</keyword>
<keyword evidence="11 20" id="KW-0378">Hydrolase</keyword>
<dbReference type="PANTHER" id="PTHR21327">
    <property type="entry name" value="GTP CYCLOHYDROLASE II-RELATED"/>
    <property type="match status" value="1"/>
</dbReference>
<dbReference type="EC" id="4.1.99.12" evidence="20"/>
<sequence length="415" mass="45274">MTQDTEPTGTAQDAEPVFGTVEQALADIAAGKFVVVADDEDRENEGDLVCGAELVTPEMVNFMLEAKGMICLSMTNELADRLGLEMQVDHNTEAMSTAFTVSIDAAAKYGVTTGISASDRATTIRVAVAAGATRADLRVPGHIHPLRARNGGVLQRVGHTEAAVDIARLAGLQPAGVICEILNKDGTTARRPQLEVFAKEHGLTFITIAQLVAYRLQHERLVHRMADARLPTNYGDWRIVGYKNDVDHREHIAIAYGDVTDGEDVLVRMHSKCLTGDVFHSRRCDCGWQLETAMQMIQAEGRGVIVYLDQEGRGIGLLNKIKAYELQDTGADTVEANEQLGFKPDLRNYGIGAQILLDLGVRSIRILTNNPRKLVGLDGYGLVLKDRVRIEAPSTSENASYLETKRTKLGHLFAV</sequence>
<accession>A0A143BJT6</accession>
<dbReference type="EC" id="3.5.4.25" evidence="20"/>
<comment type="cofactor">
    <cofactor evidence="20">
        <name>Zn(2+)</name>
        <dbReference type="ChEBI" id="CHEBI:29105"/>
    </cofactor>
    <text evidence="20">Binds 1 zinc ion per subunit.</text>
</comment>
<comment type="cofactor">
    <cofactor evidence="2">
        <name>Mn(2+)</name>
        <dbReference type="ChEBI" id="CHEBI:29035"/>
    </cofactor>
</comment>
<feature type="binding site" evidence="20">
    <location>
        <position position="286"/>
    </location>
    <ligand>
        <name>Zn(2+)</name>
        <dbReference type="ChEBI" id="CHEBI:29105"/>
        <note>catalytic</note>
    </ligand>
</feature>
<dbReference type="NCBIfam" id="NF006803">
    <property type="entry name" value="PRK09311.1"/>
    <property type="match status" value="1"/>
</dbReference>
<dbReference type="SUPFAM" id="SSF55821">
    <property type="entry name" value="YrdC/RibB"/>
    <property type="match status" value="1"/>
</dbReference>
<feature type="binding site" evidence="20">
    <location>
        <begin position="268"/>
        <end position="272"/>
    </location>
    <ligand>
        <name>GTP</name>
        <dbReference type="ChEBI" id="CHEBI:37565"/>
    </ligand>
</feature>
<feature type="site" description="Essential for DHBP synthase activity" evidence="20">
    <location>
        <position position="180"/>
    </location>
</feature>
<evidence type="ECO:0000256" key="15">
    <source>
        <dbReference type="ARBA" id="ARBA00023211"/>
    </source>
</evidence>
<keyword evidence="23" id="KW-1185">Reference proteome</keyword>
<feature type="site" description="Essential for DHBP synthase activity" evidence="20">
    <location>
        <position position="142"/>
    </location>
</feature>
<dbReference type="GO" id="GO:0005525">
    <property type="term" value="F:GTP binding"/>
    <property type="evidence" value="ECO:0007669"/>
    <property type="project" value="UniProtKB-KW"/>
</dbReference>
<dbReference type="GO" id="GO:0008270">
    <property type="term" value="F:zinc ion binding"/>
    <property type="evidence" value="ECO:0007669"/>
    <property type="project" value="UniProtKB-UniRule"/>
</dbReference>
<evidence type="ECO:0000256" key="5">
    <source>
        <dbReference type="ARBA" id="ARBA00004904"/>
    </source>
</evidence>
<feature type="binding site" evidence="20">
    <location>
        <begin position="311"/>
        <end position="313"/>
    </location>
    <ligand>
        <name>GTP</name>
        <dbReference type="ChEBI" id="CHEBI:37565"/>
    </ligand>
</feature>
<comment type="cofactor">
    <cofactor evidence="20">
        <name>Mg(2+)</name>
        <dbReference type="ChEBI" id="CHEBI:18420"/>
    </cofactor>
    <cofactor evidence="20">
        <name>Mn(2+)</name>
        <dbReference type="ChEBI" id="CHEBI:29035"/>
    </cofactor>
    <text evidence="20">Binds 2 divalent metal cations per subunit. Magnesium or manganese.</text>
</comment>
<evidence type="ECO:0000256" key="4">
    <source>
        <dbReference type="ARBA" id="ARBA00004853"/>
    </source>
</evidence>
<reference evidence="22 23" key="2">
    <citation type="journal article" date="2016" name="Environ. Microbiol. Rep.">
        <title>Metagenomic evidence for the presence of phototrophic Gemmatimonadetes bacteria in diverse environments.</title>
        <authorList>
            <person name="Zeng Y."/>
            <person name="Baumbach J."/>
            <person name="Barbosa E.G."/>
            <person name="Azevedo V."/>
            <person name="Zhang C."/>
            <person name="Koblizek M."/>
        </authorList>
    </citation>
    <scope>NUCLEOTIDE SEQUENCE [LARGE SCALE GENOMIC DNA]</scope>
    <source>
        <strain evidence="22 23">AP64</strain>
    </source>
</reference>
<dbReference type="InterPro" id="IPR017945">
    <property type="entry name" value="DHBP_synth_RibB-like_a/b_dom"/>
</dbReference>
<dbReference type="NCBIfam" id="TIGR00505">
    <property type="entry name" value="ribA"/>
    <property type="match status" value="1"/>
</dbReference>
<feature type="active site" description="Nucleophile; for GTP cyclohydrolase activity" evidence="20">
    <location>
        <position position="347"/>
    </location>
</feature>
<feature type="binding site" evidence="20">
    <location>
        <position position="289"/>
    </location>
    <ligand>
        <name>GTP</name>
        <dbReference type="ChEBI" id="CHEBI:37565"/>
    </ligand>
</feature>
<feature type="region of interest" description="GTP cyclohydrolase II" evidence="20">
    <location>
        <begin position="218"/>
        <end position="415"/>
    </location>
</feature>
<dbReference type="PIRSF" id="PIRSF001259">
    <property type="entry name" value="RibA"/>
    <property type="match status" value="1"/>
</dbReference>
<evidence type="ECO:0000256" key="3">
    <source>
        <dbReference type="ARBA" id="ARBA00002284"/>
    </source>
</evidence>
<feature type="binding site" evidence="20">
    <location>
        <position position="47"/>
    </location>
    <ligand>
        <name>D-ribulose 5-phosphate</name>
        <dbReference type="ChEBI" id="CHEBI:58121"/>
    </ligand>
</feature>
<dbReference type="InterPro" id="IPR036144">
    <property type="entry name" value="RibA-like_sf"/>
</dbReference>
<comment type="function">
    <text evidence="3 20">Catalyzes the conversion of D-ribulose 5-phosphate to formate and 3,4-dihydroxy-2-butanone 4-phosphate.</text>
</comment>
<organism evidence="22 23">
    <name type="scientific">Gemmatimonas phototrophica</name>
    <dbReference type="NCBI Taxonomy" id="1379270"/>
    <lineage>
        <taxon>Bacteria</taxon>
        <taxon>Pseudomonadati</taxon>
        <taxon>Gemmatimonadota</taxon>
        <taxon>Gemmatimonadia</taxon>
        <taxon>Gemmatimonadales</taxon>
        <taxon>Gemmatimonadaceae</taxon>
        <taxon>Gemmatimonas</taxon>
    </lineage>
</organism>
<comment type="catalytic activity">
    <reaction evidence="1 20">
        <text>D-ribulose 5-phosphate = (2S)-2-hydroxy-3-oxobutyl phosphate + formate + H(+)</text>
        <dbReference type="Rhea" id="RHEA:18457"/>
        <dbReference type="ChEBI" id="CHEBI:15378"/>
        <dbReference type="ChEBI" id="CHEBI:15740"/>
        <dbReference type="ChEBI" id="CHEBI:58121"/>
        <dbReference type="ChEBI" id="CHEBI:58830"/>
        <dbReference type="EC" id="4.1.99.12"/>
    </reaction>
</comment>
<evidence type="ECO:0000256" key="12">
    <source>
        <dbReference type="ARBA" id="ARBA00022833"/>
    </source>
</evidence>
<dbReference type="eggNOG" id="COG0807">
    <property type="taxonomic scope" value="Bacteria"/>
</dbReference>
<dbReference type="InterPro" id="IPR000926">
    <property type="entry name" value="RibA"/>
</dbReference>
<dbReference type="InterPro" id="IPR016299">
    <property type="entry name" value="Riboflavin_synth_RibBA"/>
</dbReference>
<dbReference type="FunFam" id="3.40.50.10990:FF:000001">
    <property type="entry name" value="Riboflavin biosynthesis protein RibBA"/>
    <property type="match status" value="1"/>
</dbReference>
<feature type="binding site" evidence="20">
    <location>
        <position position="43"/>
    </location>
    <ligand>
        <name>Mg(2+)</name>
        <dbReference type="ChEBI" id="CHEBI:18420"/>
        <label>1</label>
    </ligand>
</feature>
<dbReference type="GO" id="GO:0009231">
    <property type="term" value="P:riboflavin biosynthetic process"/>
    <property type="evidence" value="ECO:0007669"/>
    <property type="project" value="UniProtKB-UniRule"/>
</dbReference>
<dbReference type="NCBIfam" id="NF001591">
    <property type="entry name" value="PRK00393.1"/>
    <property type="match status" value="1"/>
</dbReference>
<evidence type="ECO:0000313" key="23">
    <source>
        <dbReference type="Proteomes" id="UP000076404"/>
    </source>
</evidence>
<feature type="binding site" evidence="20">
    <location>
        <position position="368"/>
    </location>
    <ligand>
        <name>GTP</name>
        <dbReference type="ChEBI" id="CHEBI:37565"/>
    </ligand>
</feature>
<evidence type="ECO:0000256" key="14">
    <source>
        <dbReference type="ARBA" id="ARBA00023134"/>
    </source>
</evidence>
<dbReference type="GO" id="GO:0000287">
    <property type="term" value="F:magnesium ion binding"/>
    <property type="evidence" value="ECO:0007669"/>
    <property type="project" value="UniProtKB-UniRule"/>
</dbReference>
<keyword evidence="12 20" id="KW-0862">Zinc</keyword>
<feature type="binding site" evidence="20">
    <location>
        <begin position="42"/>
        <end position="43"/>
    </location>
    <ligand>
        <name>D-ribulose 5-phosphate</name>
        <dbReference type="ChEBI" id="CHEBI:58121"/>
    </ligand>
</feature>
<dbReference type="InterPro" id="IPR032677">
    <property type="entry name" value="GTP_cyclohydro_II"/>
</dbReference>
<feature type="binding site" evidence="20">
    <location>
        <position position="180"/>
    </location>
    <ligand>
        <name>D-ribulose 5-phosphate</name>
        <dbReference type="ChEBI" id="CHEBI:58121"/>
    </ligand>
</feature>
<reference evidence="22 23" key="1">
    <citation type="journal article" date="2014" name="Proc. Natl. Acad. Sci. U.S.A.">
        <title>Functional type 2 photosynthetic reaction centers found in the rare bacterial phylum Gemmatimonadetes.</title>
        <authorList>
            <person name="Zeng Y."/>
            <person name="Feng F."/>
            <person name="Medova H."/>
            <person name="Dean J."/>
            <person name="Koblizek M."/>
        </authorList>
    </citation>
    <scope>NUCLEOTIDE SEQUENCE [LARGE SCALE GENOMIC DNA]</scope>
    <source>
        <strain evidence="22 23">AP64</strain>
    </source>
</reference>
<feature type="binding site" evidence="20">
    <location>
        <position position="159"/>
    </location>
    <ligand>
        <name>Mg(2+)</name>
        <dbReference type="ChEBI" id="CHEBI:18420"/>
        <label>2</label>
    </ligand>
</feature>
<dbReference type="NCBIfam" id="TIGR00506">
    <property type="entry name" value="ribB"/>
    <property type="match status" value="1"/>
</dbReference>
<comment type="catalytic activity">
    <reaction evidence="19 20">
        <text>GTP + 4 H2O = 2,5-diamino-6-hydroxy-4-(5-phosphoribosylamino)-pyrimidine + formate + 2 phosphate + 3 H(+)</text>
        <dbReference type="Rhea" id="RHEA:23704"/>
        <dbReference type="ChEBI" id="CHEBI:15377"/>
        <dbReference type="ChEBI" id="CHEBI:15378"/>
        <dbReference type="ChEBI" id="CHEBI:15740"/>
        <dbReference type="ChEBI" id="CHEBI:37565"/>
        <dbReference type="ChEBI" id="CHEBI:43474"/>
        <dbReference type="ChEBI" id="CHEBI:58614"/>
        <dbReference type="EC" id="3.5.4.25"/>
    </reaction>
</comment>
<proteinExistence type="inferred from homology"/>
<feature type="domain" description="GTP cyclohydrolase II" evidence="21">
    <location>
        <begin position="224"/>
        <end position="388"/>
    </location>
</feature>
<evidence type="ECO:0000256" key="13">
    <source>
        <dbReference type="ARBA" id="ARBA00022842"/>
    </source>
</evidence>
<dbReference type="Pfam" id="PF00926">
    <property type="entry name" value="DHBP_synthase"/>
    <property type="match status" value="1"/>
</dbReference>
<dbReference type="KEGG" id="gph:GEMMAAP_07950"/>
<name>A0A143BJT6_9BACT</name>
<dbReference type="PANTHER" id="PTHR21327:SF18">
    <property type="entry name" value="3,4-DIHYDROXY-2-BUTANONE 4-PHOSPHATE SYNTHASE"/>
    <property type="match status" value="1"/>
</dbReference>
<evidence type="ECO:0000256" key="9">
    <source>
        <dbReference type="ARBA" id="ARBA00022723"/>
    </source>
</evidence>
<feature type="binding site" evidence="20">
    <location>
        <position position="333"/>
    </location>
    <ligand>
        <name>GTP</name>
        <dbReference type="ChEBI" id="CHEBI:37565"/>
    </ligand>
</feature>
<feature type="binding site" evidence="20">
    <location>
        <position position="43"/>
    </location>
    <ligand>
        <name>Mg(2+)</name>
        <dbReference type="ChEBI" id="CHEBI:18420"/>
        <label>2</label>
    </ligand>
</feature>
<dbReference type="AlphaFoldDB" id="A0A143BJT6"/>
<keyword evidence="10 20" id="KW-0547">Nucleotide-binding</keyword>
<evidence type="ECO:0000256" key="19">
    <source>
        <dbReference type="ARBA" id="ARBA00049295"/>
    </source>
</evidence>
<dbReference type="GO" id="GO:0005829">
    <property type="term" value="C:cytosol"/>
    <property type="evidence" value="ECO:0007669"/>
    <property type="project" value="TreeGrafter"/>
</dbReference>
<dbReference type="RefSeq" id="WP_026850551.1">
    <property type="nucleotide sequence ID" value="NZ_CP011454.1"/>
</dbReference>
<evidence type="ECO:0000313" key="22">
    <source>
        <dbReference type="EMBL" id="AMW04782.1"/>
    </source>
</evidence>
<keyword evidence="9 20" id="KW-0479">Metal-binding</keyword>
<dbReference type="STRING" id="1379270.GEMMAAP_07950"/>
<feature type="active site" description="Proton acceptor; for GTP cyclohydrolase activity" evidence="20">
    <location>
        <position position="345"/>
    </location>
</feature>
<comment type="pathway">
    <text evidence="5 20">Cofactor biosynthesis; riboflavin biosynthesis; 2-hydroxy-3-oxobutyl phosphate from D-ribulose 5-phosphate: step 1/1.</text>
</comment>
<dbReference type="Pfam" id="PF00925">
    <property type="entry name" value="GTP_cyclohydro2"/>
    <property type="match status" value="1"/>
</dbReference>
<dbReference type="OrthoDB" id="9793111at2"/>
<protein>
    <recommendedName>
        <fullName evidence="20">Riboflavin biosynthesis protein RibBA</fullName>
    </recommendedName>
    <domain>
        <recommendedName>
            <fullName evidence="20">3,4-dihydroxy-2-butanone 4-phosphate synthase</fullName>
            <shortName evidence="20">DHBP synthase</shortName>
            <ecNumber evidence="20">4.1.99.12</ecNumber>
        </recommendedName>
    </domain>
    <domain>
        <recommendedName>
            <fullName evidence="20">GTP cyclohydrolase-2</fullName>
            <ecNumber evidence="20">3.5.4.25</ecNumber>
        </recommendedName>
        <alternativeName>
            <fullName evidence="20">GTP cyclohydrolase II</fullName>
        </alternativeName>
    </domain>
</protein>
<comment type="function">
    <text evidence="18 20">Catalyzes the conversion of GTP to 2,5-diamino-6-ribosylamino-4(3H)-pyrimidinone 5'-phosphate (DARP), formate and pyrophosphate.</text>
</comment>
<evidence type="ECO:0000256" key="16">
    <source>
        <dbReference type="ARBA" id="ARBA00023239"/>
    </source>
</evidence>
<evidence type="ECO:0000256" key="1">
    <source>
        <dbReference type="ARBA" id="ARBA00000141"/>
    </source>
</evidence>
<dbReference type="GO" id="GO:0030145">
    <property type="term" value="F:manganese ion binding"/>
    <property type="evidence" value="ECO:0007669"/>
    <property type="project" value="UniProtKB-UniRule"/>
</dbReference>
<keyword evidence="13 20" id="KW-0460">Magnesium</keyword>
<comment type="similarity">
    <text evidence="6 20">In the N-terminal section; belongs to the DHBP synthase family.</text>
</comment>
<keyword evidence="16 20" id="KW-0456">Lyase</keyword>
<dbReference type="FunFam" id="3.90.870.10:FF:000001">
    <property type="entry name" value="Riboflavin biosynthesis protein RibBA"/>
    <property type="match status" value="1"/>
</dbReference>
<keyword evidence="14 20" id="KW-0342">GTP-binding</keyword>
<feature type="binding site" evidence="20">
    <location>
        <begin position="156"/>
        <end position="160"/>
    </location>
    <ligand>
        <name>D-ribulose 5-phosphate</name>
        <dbReference type="ChEBI" id="CHEBI:58121"/>
    </ligand>
</feature>
<dbReference type="InterPro" id="IPR000422">
    <property type="entry name" value="DHBP_synthase_RibB"/>
</dbReference>
<keyword evidence="17 20" id="KW-0511">Multifunctional enzyme</keyword>
<dbReference type="HAMAP" id="MF_00180">
    <property type="entry name" value="RibB"/>
    <property type="match status" value="1"/>
</dbReference>
<dbReference type="Gene3D" id="3.40.50.10990">
    <property type="entry name" value="GTP cyclohydrolase II"/>
    <property type="match status" value="1"/>
</dbReference>
<evidence type="ECO:0000256" key="20">
    <source>
        <dbReference type="HAMAP-Rule" id="MF_01283"/>
    </source>
</evidence>
<dbReference type="Proteomes" id="UP000076404">
    <property type="component" value="Chromosome"/>
</dbReference>
<feature type="binding site" evidence="20">
    <location>
        <position position="284"/>
    </location>
    <ligand>
        <name>Zn(2+)</name>
        <dbReference type="ChEBI" id="CHEBI:29105"/>
        <note>catalytic</note>
    </ligand>
</feature>
<comment type="similarity">
    <text evidence="7 20">In the C-terminal section; belongs to the GTP cyclohydrolase II family.</text>
</comment>
<feature type="binding site" evidence="20">
    <location>
        <position position="273"/>
    </location>
    <ligand>
        <name>Zn(2+)</name>
        <dbReference type="ChEBI" id="CHEBI:29105"/>
        <note>catalytic</note>
    </ligand>
</feature>
<dbReference type="EMBL" id="CP011454">
    <property type="protein sequence ID" value="AMW04782.1"/>
    <property type="molecule type" value="Genomic_DNA"/>
</dbReference>
<evidence type="ECO:0000256" key="7">
    <source>
        <dbReference type="ARBA" id="ARBA00008976"/>
    </source>
</evidence>
<evidence type="ECO:0000259" key="21">
    <source>
        <dbReference type="Pfam" id="PF00925"/>
    </source>
</evidence>
<evidence type="ECO:0000256" key="2">
    <source>
        <dbReference type="ARBA" id="ARBA00001936"/>
    </source>
</evidence>
<feature type="binding site" evidence="20">
    <location>
        <position position="373"/>
    </location>
    <ligand>
        <name>GTP</name>
        <dbReference type="ChEBI" id="CHEBI:37565"/>
    </ligand>
</feature>
<evidence type="ECO:0000256" key="10">
    <source>
        <dbReference type="ARBA" id="ARBA00022741"/>
    </source>
</evidence>
<comment type="pathway">
    <text evidence="4 20">Cofactor biosynthesis; riboflavin biosynthesis; 5-amino-6-(D-ribitylamino)uracil from GTP: step 1/4.</text>
</comment>
<dbReference type="UniPathway" id="UPA00275">
    <property type="reaction ID" value="UER00399"/>
</dbReference>
<keyword evidence="8 20" id="KW-0686">Riboflavin biosynthesis</keyword>
<dbReference type="Gene3D" id="3.90.870.10">
    <property type="entry name" value="DHBP synthase"/>
    <property type="match status" value="1"/>
</dbReference>
<dbReference type="HAMAP" id="MF_00179">
    <property type="entry name" value="RibA"/>
    <property type="match status" value="1"/>
</dbReference>